<keyword evidence="6" id="KW-1185">Reference proteome</keyword>
<keyword evidence="2" id="KW-0238">DNA-binding</keyword>
<dbReference type="GO" id="GO:0003677">
    <property type="term" value="F:DNA binding"/>
    <property type="evidence" value="ECO:0007669"/>
    <property type="project" value="UniProtKB-KW"/>
</dbReference>
<dbReference type="CDD" id="cd00038">
    <property type="entry name" value="CAP_ED"/>
    <property type="match status" value="1"/>
</dbReference>
<evidence type="ECO:0000259" key="4">
    <source>
        <dbReference type="PROSITE" id="PS50042"/>
    </source>
</evidence>
<dbReference type="InterPro" id="IPR014710">
    <property type="entry name" value="RmlC-like_jellyroll"/>
</dbReference>
<name>G8QYR7_SPHPG</name>
<dbReference type="InterPro" id="IPR000595">
    <property type="entry name" value="cNMP-bd_dom"/>
</dbReference>
<dbReference type="SUPFAM" id="SSF46785">
    <property type="entry name" value="Winged helix' DNA-binding domain"/>
    <property type="match status" value="1"/>
</dbReference>
<reference evidence="5 6" key="1">
    <citation type="submission" date="2011-11" db="EMBL/GenBank/DDBJ databases">
        <title>Complete sequence of Spirochaeta sp. grapes.</title>
        <authorList>
            <consortium name="US DOE Joint Genome Institute"/>
            <person name="Lucas S."/>
            <person name="Han J."/>
            <person name="Lapidus A."/>
            <person name="Cheng J.-F."/>
            <person name="Goodwin L."/>
            <person name="Pitluck S."/>
            <person name="Peters L."/>
            <person name="Ovchinnikova G."/>
            <person name="Munk A.C."/>
            <person name="Detter J.C."/>
            <person name="Han C."/>
            <person name="Tapia R."/>
            <person name="Land M."/>
            <person name="Hauser L."/>
            <person name="Kyrpides N."/>
            <person name="Ivanova N."/>
            <person name="Pagani I."/>
            <person name="Ritalahtilisa K."/>
            <person name="Loeffler F."/>
            <person name="Woyke T."/>
        </authorList>
    </citation>
    <scope>NUCLEOTIDE SEQUENCE [LARGE SCALE GENOMIC DNA]</scope>
    <source>
        <strain evidence="6">ATCC BAA-1885 / DSM 22778 / Grapes</strain>
    </source>
</reference>
<evidence type="ECO:0000256" key="2">
    <source>
        <dbReference type="ARBA" id="ARBA00023125"/>
    </source>
</evidence>
<proteinExistence type="predicted"/>
<feature type="domain" description="Cyclic nucleotide-binding" evidence="4">
    <location>
        <begin position="16"/>
        <end position="105"/>
    </location>
</feature>
<dbReference type="Pfam" id="PF00027">
    <property type="entry name" value="cNMP_binding"/>
    <property type="match status" value="1"/>
</dbReference>
<evidence type="ECO:0000256" key="3">
    <source>
        <dbReference type="ARBA" id="ARBA00023163"/>
    </source>
</evidence>
<accession>G8QYR7</accession>
<dbReference type="eggNOG" id="COG0664">
    <property type="taxonomic scope" value="Bacteria"/>
</dbReference>
<evidence type="ECO:0000313" key="5">
    <source>
        <dbReference type="EMBL" id="AEV29694.1"/>
    </source>
</evidence>
<dbReference type="STRING" id="158190.SpiGrapes_1900"/>
<dbReference type="Proteomes" id="UP000005632">
    <property type="component" value="Chromosome"/>
</dbReference>
<organism evidence="5 6">
    <name type="scientific">Sphaerochaeta pleomorpha (strain ATCC BAA-1885 / DSM 22778 / Grapes)</name>
    <dbReference type="NCBI Taxonomy" id="158190"/>
    <lineage>
        <taxon>Bacteria</taxon>
        <taxon>Pseudomonadati</taxon>
        <taxon>Spirochaetota</taxon>
        <taxon>Spirochaetia</taxon>
        <taxon>Spirochaetales</taxon>
        <taxon>Sphaerochaetaceae</taxon>
        <taxon>Sphaerochaeta</taxon>
    </lineage>
</organism>
<dbReference type="InterPro" id="IPR036390">
    <property type="entry name" value="WH_DNA-bd_sf"/>
</dbReference>
<dbReference type="Pfam" id="PF13545">
    <property type="entry name" value="HTH_Crp_2"/>
    <property type="match status" value="1"/>
</dbReference>
<dbReference type="PANTHER" id="PTHR24567:SF26">
    <property type="entry name" value="REGULATORY PROTEIN YEIL"/>
    <property type="match status" value="1"/>
</dbReference>
<dbReference type="InterPro" id="IPR050397">
    <property type="entry name" value="Env_Response_Regulators"/>
</dbReference>
<dbReference type="PANTHER" id="PTHR24567">
    <property type="entry name" value="CRP FAMILY TRANSCRIPTIONAL REGULATORY PROTEIN"/>
    <property type="match status" value="1"/>
</dbReference>
<dbReference type="GO" id="GO:0005829">
    <property type="term" value="C:cytosol"/>
    <property type="evidence" value="ECO:0007669"/>
    <property type="project" value="TreeGrafter"/>
</dbReference>
<evidence type="ECO:0000256" key="1">
    <source>
        <dbReference type="ARBA" id="ARBA00023015"/>
    </source>
</evidence>
<dbReference type="SMART" id="SM00100">
    <property type="entry name" value="cNMP"/>
    <property type="match status" value="1"/>
</dbReference>
<keyword evidence="3" id="KW-0804">Transcription</keyword>
<dbReference type="SUPFAM" id="SSF51206">
    <property type="entry name" value="cAMP-binding domain-like"/>
    <property type="match status" value="1"/>
</dbReference>
<gene>
    <name evidence="5" type="ordered locus">SpiGrapes_1900</name>
</gene>
<protein>
    <submittedName>
        <fullName evidence="5">cAMP-binding protein</fullName>
    </submittedName>
</protein>
<dbReference type="RefSeq" id="WP_014270537.1">
    <property type="nucleotide sequence ID" value="NC_016633.1"/>
</dbReference>
<dbReference type="KEGG" id="sgp:SpiGrapes_1900"/>
<keyword evidence="1" id="KW-0805">Transcription regulation</keyword>
<dbReference type="PROSITE" id="PS50042">
    <property type="entry name" value="CNMP_BINDING_3"/>
    <property type="match status" value="1"/>
</dbReference>
<dbReference type="EMBL" id="CP003155">
    <property type="protein sequence ID" value="AEV29694.1"/>
    <property type="molecule type" value="Genomic_DNA"/>
</dbReference>
<dbReference type="InterPro" id="IPR018490">
    <property type="entry name" value="cNMP-bd_dom_sf"/>
</dbReference>
<dbReference type="HOGENOM" id="CLU_1336809_0_0_12"/>
<dbReference type="InterPro" id="IPR012318">
    <property type="entry name" value="HTH_CRP"/>
</dbReference>
<dbReference type="AlphaFoldDB" id="G8QYR7"/>
<dbReference type="Gene3D" id="2.60.120.10">
    <property type="entry name" value="Jelly Rolls"/>
    <property type="match status" value="1"/>
</dbReference>
<sequence>MEIPDRTATYAFGRLLQERLKSRHFLPNQRIITEGEKLGQVFLLCSGIVRVSLITSQGESVVLSIERPPSVLGAMEMLQGNLSLSSVEAVSEVTCLSMSEEAFHRYGNNDLQFLSLLAKDLSGKLLKTSDLSARKNTPVRNRVAWYLLHSFDNGEVQLNKNDMASFLGTTERHLNRQLKFFKDSGVACFPTILDKETLQSFTQDV</sequence>
<dbReference type="GO" id="GO:0003700">
    <property type="term" value="F:DNA-binding transcription factor activity"/>
    <property type="evidence" value="ECO:0007669"/>
    <property type="project" value="TreeGrafter"/>
</dbReference>
<dbReference type="OrthoDB" id="581021at2"/>
<evidence type="ECO:0000313" key="6">
    <source>
        <dbReference type="Proteomes" id="UP000005632"/>
    </source>
</evidence>